<dbReference type="EMBL" id="AM889285">
    <property type="protein sequence ID" value="CAP56663.1"/>
    <property type="molecule type" value="Genomic_DNA"/>
</dbReference>
<dbReference type="AlphaFoldDB" id="A9HQ19"/>
<dbReference type="KEGG" id="gdi:GDI2720"/>
<evidence type="ECO:0000313" key="1">
    <source>
        <dbReference type="EMBL" id="CAP56663.1"/>
    </source>
</evidence>
<evidence type="ECO:0000313" key="2">
    <source>
        <dbReference type="Proteomes" id="UP000001176"/>
    </source>
</evidence>
<accession>A9HQ19</accession>
<gene>
    <name evidence="1" type="ordered locus">GDI2720</name>
</gene>
<keyword evidence="2" id="KW-1185">Reference proteome</keyword>
<reference evidence="1 2" key="1">
    <citation type="journal article" date="2009" name="BMC Genomics">
        <title>Complete genome sequence of the sugarcane nitrogen-fixing endophyte Gluconacetobacter diazotrophicus Pal5.</title>
        <authorList>
            <person name="Bertalan M."/>
            <person name="Albano R."/>
            <person name="Padua V."/>
            <person name="Rouws L."/>
            <person name="Rojas C."/>
            <person name="Hemerly A."/>
            <person name="Teixeira K."/>
            <person name="Schwab S."/>
            <person name="Araujo J."/>
            <person name="Oliveira A."/>
            <person name="Franca L."/>
            <person name="Magalhaes V."/>
            <person name="Alqueres S."/>
            <person name="Cardoso A."/>
            <person name="Almeida W."/>
            <person name="Loureiro M.M."/>
            <person name="Nogueira E."/>
            <person name="Cidade D."/>
            <person name="Oliveira D."/>
            <person name="Simao T."/>
            <person name="Macedo J."/>
            <person name="Valadao A."/>
            <person name="Dreschsel M."/>
            <person name="Freitas F."/>
            <person name="Vidal M."/>
            <person name="Guedes H."/>
            <person name="Rodrigues E."/>
            <person name="Meneses C."/>
            <person name="Brioso P."/>
            <person name="Pozzer L."/>
            <person name="Figueiredo D."/>
            <person name="Montano H."/>
            <person name="Junior J."/>
            <person name="Filho G."/>
            <person name="Flores V."/>
            <person name="Ferreira B."/>
            <person name="Branco A."/>
            <person name="Gonzalez P."/>
            <person name="Guillobel H."/>
            <person name="Lemos M."/>
            <person name="Seibel L."/>
            <person name="Macedo J."/>
            <person name="Alves-Ferreira M."/>
            <person name="Sachetto-Martins G."/>
            <person name="Coelho A."/>
            <person name="Santos E."/>
            <person name="Amaral G."/>
            <person name="Neves A."/>
            <person name="Pacheco A.B."/>
            <person name="Carvalho D."/>
            <person name="Lery L."/>
            <person name="Bisch P."/>
            <person name="Rossle S.C."/>
            <person name="Urmenyi T."/>
            <person name="Kruger W.V."/>
            <person name="Martins O."/>
            <person name="Baldani J.I."/>
            <person name="Ferreira P.C."/>
        </authorList>
    </citation>
    <scope>NUCLEOTIDE SEQUENCE [LARGE SCALE GENOMIC DNA]</scope>
    <source>
        <strain evidence="2">ATCC 49037 / DSM 5601 / CCUG 37298 / CIP 103539 / LMG 7603 / PAl5</strain>
    </source>
</reference>
<protein>
    <submittedName>
        <fullName evidence="1">Uncharacterized protein</fullName>
    </submittedName>
</protein>
<dbReference type="Proteomes" id="UP000001176">
    <property type="component" value="Chromosome"/>
</dbReference>
<proteinExistence type="predicted"/>
<sequence length="72" mass="8056">MNHNRLVLFKNFRIGLLAIRWRAKDGTDGFYTSKATATTTADDFRVGSNMAYFNGRVHTGPIRHDLVIGTNG</sequence>
<organism evidence="1 2">
    <name type="scientific">Gluconacetobacter diazotrophicus (strain ATCC 49037 / DSM 5601 / CCUG 37298 / CIP 103539 / LMG 7603 / PAl5)</name>
    <dbReference type="NCBI Taxonomy" id="272568"/>
    <lineage>
        <taxon>Bacteria</taxon>
        <taxon>Pseudomonadati</taxon>
        <taxon>Pseudomonadota</taxon>
        <taxon>Alphaproteobacteria</taxon>
        <taxon>Acetobacterales</taxon>
        <taxon>Acetobacteraceae</taxon>
        <taxon>Gluconacetobacter</taxon>
    </lineage>
</organism>
<name>A9HQ19_GLUDA</name>